<keyword evidence="4 9" id="KW-0732">Signal</keyword>
<evidence type="ECO:0000259" key="10">
    <source>
        <dbReference type="Pfam" id="PF20238"/>
    </source>
</evidence>
<keyword evidence="6" id="KW-0325">Glycoprotein</keyword>
<evidence type="ECO:0000256" key="2">
    <source>
        <dbReference type="ARBA" id="ARBA00022475"/>
    </source>
</evidence>
<evidence type="ECO:0000256" key="3">
    <source>
        <dbReference type="ARBA" id="ARBA00022622"/>
    </source>
</evidence>
<feature type="domain" description="Copper acquisition factor BIM1-like" evidence="10">
    <location>
        <begin position="16"/>
        <end position="163"/>
    </location>
</feature>
<dbReference type="Proteomes" id="UP001161757">
    <property type="component" value="Unassembled WGS sequence"/>
</dbReference>
<keyword evidence="7" id="KW-0449">Lipoprotein</keyword>
<evidence type="ECO:0000256" key="4">
    <source>
        <dbReference type="ARBA" id="ARBA00022729"/>
    </source>
</evidence>
<dbReference type="PANTHER" id="PTHR34992">
    <property type="entry name" value="HYPHAL ANASTAMOSIS-7 PROTEIN"/>
    <property type="match status" value="1"/>
</dbReference>
<reference evidence="11" key="1">
    <citation type="submission" date="2023-01" db="EMBL/GenBank/DDBJ databases">
        <title>Exophiala dermititidis isolated from Cystic Fibrosis Patient.</title>
        <authorList>
            <person name="Kurbessoian T."/>
            <person name="Crocker A."/>
            <person name="Murante D."/>
            <person name="Hogan D.A."/>
            <person name="Stajich J.E."/>
        </authorList>
    </citation>
    <scope>NUCLEOTIDE SEQUENCE</scope>
    <source>
        <strain evidence="11">Ex8</strain>
    </source>
</reference>
<keyword evidence="2" id="KW-1003">Cell membrane</keyword>
<evidence type="ECO:0000256" key="8">
    <source>
        <dbReference type="SAM" id="Phobius"/>
    </source>
</evidence>
<dbReference type="InterPro" id="IPR046530">
    <property type="entry name" value="BIM1-like_dom"/>
</dbReference>
<dbReference type="Pfam" id="PF20238">
    <property type="entry name" value="BIM1-like_dom"/>
    <property type="match status" value="1"/>
</dbReference>
<evidence type="ECO:0000256" key="5">
    <source>
        <dbReference type="ARBA" id="ARBA00023136"/>
    </source>
</evidence>
<keyword evidence="8" id="KW-1133">Transmembrane helix</keyword>
<feature type="chain" id="PRO_5042850378" description="Copper acquisition factor BIM1-like domain-containing protein" evidence="9">
    <location>
        <begin position="18"/>
        <end position="244"/>
    </location>
</feature>
<protein>
    <recommendedName>
        <fullName evidence="10">Copper acquisition factor BIM1-like domain-containing protein</fullName>
    </recommendedName>
</protein>
<sequence>MKLSVLLALVAANVVSAHFELVYPYWRANSFIPPASQYIFPCAGLNTTTESSNNRTLWPLDGGSLVIKFHHPWTYVSFNLGLGNDTNTFTTSLNPMLLNETGNGTICLPKFTLPEGLGIQDGQDASLQVITIGDEGTALYNCADITFTSNATLLPDDQCKNSSNVDIYPLVEQFSNGSLAAGEGGSAAATTVTVTASGAAATGSSANGGSGSVRLGAVGQHGVIAAAVATVAGLTFGGLFVAAL</sequence>
<comment type="caution">
    <text evidence="11">The sequence shown here is derived from an EMBL/GenBank/DDBJ whole genome shotgun (WGS) entry which is preliminary data.</text>
</comment>
<accession>A0AAN6EVC4</accession>
<gene>
    <name evidence="11" type="ORF">HRR80_004728</name>
</gene>
<dbReference type="CDD" id="cd21176">
    <property type="entry name" value="LPMO_auxiliary-like"/>
    <property type="match status" value="1"/>
</dbReference>
<evidence type="ECO:0000313" key="12">
    <source>
        <dbReference type="Proteomes" id="UP001161757"/>
    </source>
</evidence>
<dbReference type="InterPro" id="IPR046936">
    <property type="entry name" value="BIM1-like"/>
</dbReference>
<dbReference type="GO" id="GO:0005886">
    <property type="term" value="C:plasma membrane"/>
    <property type="evidence" value="ECO:0007669"/>
    <property type="project" value="UniProtKB-SubCell"/>
</dbReference>
<evidence type="ECO:0000256" key="9">
    <source>
        <dbReference type="SAM" id="SignalP"/>
    </source>
</evidence>
<evidence type="ECO:0000313" key="11">
    <source>
        <dbReference type="EMBL" id="KAJ8991389.1"/>
    </source>
</evidence>
<name>A0AAN6EVC4_EXODE</name>
<dbReference type="EMBL" id="JAJGCB010000008">
    <property type="protein sequence ID" value="KAJ8991389.1"/>
    <property type="molecule type" value="Genomic_DNA"/>
</dbReference>
<dbReference type="AlphaFoldDB" id="A0AAN6EVC4"/>
<feature type="signal peptide" evidence="9">
    <location>
        <begin position="1"/>
        <end position="17"/>
    </location>
</feature>
<organism evidence="11 12">
    <name type="scientific">Exophiala dermatitidis</name>
    <name type="common">Black yeast-like fungus</name>
    <name type="synonym">Wangiella dermatitidis</name>
    <dbReference type="NCBI Taxonomy" id="5970"/>
    <lineage>
        <taxon>Eukaryota</taxon>
        <taxon>Fungi</taxon>
        <taxon>Dikarya</taxon>
        <taxon>Ascomycota</taxon>
        <taxon>Pezizomycotina</taxon>
        <taxon>Eurotiomycetes</taxon>
        <taxon>Chaetothyriomycetidae</taxon>
        <taxon>Chaetothyriales</taxon>
        <taxon>Herpotrichiellaceae</taxon>
        <taxon>Exophiala</taxon>
    </lineage>
</organism>
<dbReference type="PANTHER" id="PTHR34992:SF2">
    <property type="entry name" value="COPPER ACQUISITION FACTOR BIM1-LIKE DOMAIN-CONTAINING PROTEIN"/>
    <property type="match status" value="1"/>
</dbReference>
<evidence type="ECO:0000256" key="1">
    <source>
        <dbReference type="ARBA" id="ARBA00004609"/>
    </source>
</evidence>
<keyword evidence="3" id="KW-0336">GPI-anchor</keyword>
<feature type="transmembrane region" description="Helical" evidence="8">
    <location>
        <begin position="222"/>
        <end position="243"/>
    </location>
</feature>
<keyword evidence="5 8" id="KW-0472">Membrane</keyword>
<evidence type="ECO:0000256" key="7">
    <source>
        <dbReference type="ARBA" id="ARBA00023288"/>
    </source>
</evidence>
<comment type="subcellular location">
    <subcellularLocation>
        <location evidence="1">Cell membrane</location>
        <topology evidence="1">Lipid-anchor</topology>
        <topology evidence="1">GPI-anchor</topology>
    </subcellularLocation>
</comment>
<proteinExistence type="predicted"/>
<evidence type="ECO:0000256" key="6">
    <source>
        <dbReference type="ARBA" id="ARBA00023180"/>
    </source>
</evidence>
<keyword evidence="8" id="KW-0812">Transmembrane</keyword>
<dbReference type="GO" id="GO:0098552">
    <property type="term" value="C:side of membrane"/>
    <property type="evidence" value="ECO:0007669"/>
    <property type="project" value="UniProtKB-KW"/>
</dbReference>